<name>A0A165JV80_9BASI</name>
<evidence type="ECO:0000256" key="1">
    <source>
        <dbReference type="SAM" id="MobiDB-lite"/>
    </source>
</evidence>
<proteinExistence type="predicted"/>
<protein>
    <submittedName>
        <fullName evidence="2">Uncharacterized protein</fullName>
    </submittedName>
</protein>
<feature type="region of interest" description="Disordered" evidence="1">
    <location>
        <begin position="206"/>
        <end position="226"/>
    </location>
</feature>
<dbReference type="STRING" id="1353952.A0A165JV80"/>
<keyword evidence="3" id="KW-1185">Reference proteome</keyword>
<evidence type="ECO:0000313" key="2">
    <source>
        <dbReference type="EMBL" id="KZT62315.1"/>
    </source>
</evidence>
<dbReference type="OrthoDB" id="3362025at2759"/>
<feature type="region of interest" description="Disordered" evidence="1">
    <location>
        <begin position="337"/>
        <end position="358"/>
    </location>
</feature>
<accession>A0A165JV80</accession>
<feature type="compositionally biased region" description="Low complexity" evidence="1">
    <location>
        <begin position="339"/>
        <end position="351"/>
    </location>
</feature>
<reference evidence="2 3" key="1">
    <citation type="journal article" date="2016" name="Mol. Biol. Evol.">
        <title>Comparative Genomics of Early-Diverging Mushroom-Forming Fungi Provides Insights into the Origins of Lignocellulose Decay Capabilities.</title>
        <authorList>
            <person name="Nagy L.G."/>
            <person name="Riley R."/>
            <person name="Tritt A."/>
            <person name="Adam C."/>
            <person name="Daum C."/>
            <person name="Floudas D."/>
            <person name="Sun H."/>
            <person name="Yadav J.S."/>
            <person name="Pangilinan J."/>
            <person name="Larsson K.H."/>
            <person name="Matsuura K."/>
            <person name="Barry K."/>
            <person name="Labutti K."/>
            <person name="Kuo R."/>
            <person name="Ohm R.A."/>
            <person name="Bhattacharya S.S."/>
            <person name="Shirouzu T."/>
            <person name="Yoshinaga Y."/>
            <person name="Martin F.M."/>
            <person name="Grigoriev I.V."/>
            <person name="Hibbett D.S."/>
        </authorList>
    </citation>
    <scope>NUCLEOTIDE SEQUENCE [LARGE SCALE GENOMIC DNA]</scope>
    <source>
        <strain evidence="2 3">HHB12733</strain>
    </source>
</reference>
<organism evidence="2 3">
    <name type="scientific">Calocera cornea HHB12733</name>
    <dbReference type="NCBI Taxonomy" id="1353952"/>
    <lineage>
        <taxon>Eukaryota</taxon>
        <taxon>Fungi</taxon>
        <taxon>Dikarya</taxon>
        <taxon>Basidiomycota</taxon>
        <taxon>Agaricomycotina</taxon>
        <taxon>Dacrymycetes</taxon>
        <taxon>Dacrymycetales</taxon>
        <taxon>Dacrymycetaceae</taxon>
        <taxon>Calocera</taxon>
    </lineage>
</organism>
<sequence>MGPPPHRSIKPRPSEAFCCPHPYSTSPLRLPVSESRQLPCPLHFTLYDPLHWSAMPSYRFHQKTKSVAGSTPNRTKFQCMHESCQGRLAPLACASTYARHFRSAHFHERHWRCEFGDGCTFDTTRKTLLKAHYAQIHGQTVEIPKRARGTLKSVPPPIEVEVDEFDNIICYRPAKYDRAYGKKTTPPPSPASDMYSMMSLDSLHSYDRQLPSGRRPSLTVKTDASSPSSSCVLSTMSLPTVPPVMQYCSQPQRPSFPAQTPQMQYDSPDLFIHYSAPMGSAPYPDNTVYSMNIFPEAEAAQHMSAFDSATAINSAVPWAVWSTPASASPKPLFPQSWDASLSASSTPTSSPTPFPEMSLDQHVYDPELETILNGINNIKECSPF</sequence>
<dbReference type="EMBL" id="KV423917">
    <property type="protein sequence ID" value="KZT62315.1"/>
    <property type="molecule type" value="Genomic_DNA"/>
</dbReference>
<dbReference type="InParanoid" id="A0A165JV80"/>
<dbReference type="AlphaFoldDB" id="A0A165JV80"/>
<dbReference type="Proteomes" id="UP000076842">
    <property type="component" value="Unassembled WGS sequence"/>
</dbReference>
<evidence type="ECO:0000313" key="3">
    <source>
        <dbReference type="Proteomes" id="UP000076842"/>
    </source>
</evidence>
<gene>
    <name evidence="2" type="ORF">CALCODRAFT_247478</name>
</gene>